<reference evidence="1 2" key="1">
    <citation type="submission" date="2019-06" db="EMBL/GenBank/DDBJ databases">
        <title>Genomics analysis of Aphanomyces spp. identifies a new class of oomycete effector associated with host adaptation.</title>
        <authorList>
            <person name="Gaulin E."/>
        </authorList>
    </citation>
    <scope>NUCLEOTIDE SEQUENCE [LARGE SCALE GENOMIC DNA]</scope>
    <source>
        <strain evidence="1 2">E</strain>
    </source>
</reference>
<dbReference type="AlphaFoldDB" id="A0A6A4ZXX8"/>
<protein>
    <submittedName>
        <fullName evidence="1">Uncharacterized protein</fullName>
    </submittedName>
</protein>
<proteinExistence type="predicted"/>
<dbReference type="Proteomes" id="UP000469452">
    <property type="component" value="Unassembled WGS sequence"/>
</dbReference>
<gene>
    <name evidence="1" type="ORF">AaE_007303</name>
</gene>
<organism evidence="1 2">
    <name type="scientific">Aphanomyces astaci</name>
    <name type="common">Crayfish plague agent</name>
    <dbReference type="NCBI Taxonomy" id="112090"/>
    <lineage>
        <taxon>Eukaryota</taxon>
        <taxon>Sar</taxon>
        <taxon>Stramenopiles</taxon>
        <taxon>Oomycota</taxon>
        <taxon>Saprolegniomycetes</taxon>
        <taxon>Saprolegniales</taxon>
        <taxon>Verrucalvaceae</taxon>
        <taxon>Aphanomyces</taxon>
    </lineage>
</organism>
<feature type="non-terminal residue" evidence="1">
    <location>
        <position position="145"/>
    </location>
</feature>
<comment type="caution">
    <text evidence="1">The sequence shown here is derived from an EMBL/GenBank/DDBJ whole genome shotgun (WGS) entry which is preliminary data.</text>
</comment>
<evidence type="ECO:0000313" key="1">
    <source>
        <dbReference type="EMBL" id="KAF0748605.1"/>
    </source>
</evidence>
<sequence>MNATFTEPVYSPKKPDFDEHTFMRQMQGVVGLLRQPAEEIISCICGYQKERLDRFQIGTAFMNDPRTLLLEEFKIWAMNRLAAAACTTEAFEKEFLFNIFRNTQNAPADCTITNLQSQQHTAMKESMATKSGQMLLLLLSTPSLR</sequence>
<dbReference type="EMBL" id="VJMI01013091">
    <property type="protein sequence ID" value="KAF0748605.1"/>
    <property type="molecule type" value="Genomic_DNA"/>
</dbReference>
<accession>A0A6A4ZXX8</accession>
<name>A0A6A4ZXX8_APHAT</name>
<evidence type="ECO:0000313" key="2">
    <source>
        <dbReference type="Proteomes" id="UP000469452"/>
    </source>
</evidence>